<gene>
    <name evidence="1" type="ORF">ANE_LOCUS15025</name>
</gene>
<dbReference type="EMBL" id="CABITT030000005">
    <property type="protein sequence ID" value="VVB04581.1"/>
    <property type="molecule type" value="Genomic_DNA"/>
</dbReference>
<evidence type="ECO:0000313" key="2">
    <source>
        <dbReference type="Proteomes" id="UP000489600"/>
    </source>
</evidence>
<name>A0A565BT74_9BRAS</name>
<organism evidence="1 2">
    <name type="scientific">Arabis nemorensis</name>
    <dbReference type="NCBI Taxonomy" id="586526"/>
    <lineage>
        <taxon>Eukaryota</taxon>
        <taxon>Viridiplantae</taxon>
        <taxon>Streptophyta</taxon>
        <taxon>Embryophyta</taxon>
        <taxon>Tracheophyta</taxon>
        <taxon>Spermatophyta</taxon>
        <taxon>Magnoliopsida</taxon>
        <taxon>eudicotyledons</taxon>
        <taxon>Gunneridae</taxon>
        <taxon>Pentapetalae</taxon>
        <taxon>rosids</taxon>
        <taxon>malvids</taxon>
        <taxon>Brassicales</taxon>
        <taxon>Brassicaceae</taxon>
        <taxon>Arabideae</taxon>
        <taxon>Arabis</taxon>
    </lineage>
</organism>
<keyword evidence="2" id="KW-1185">Reference proteome</keyword>
<sequence>MWLATKDNQKNELLCYVDLEIDRDEMIKIGWIDVYHTSSVKLVIKHGFSWLWRSGLNTARRIGGSDAQAARLNVYLYR</sequence>
<evidence type="ECO:0000313" key="1">
    <source>
        <dbReference type="EMBL" id="VVB04581.1"/>
    </source>
</evidence>
<reference evidence="1" key="1">
    <citation type="submission" date="2019-07" db="EMBL/GenBank/DDBJ databases">
        <authorList>
            <person name="Dittberner H."/>
        </authorList>
    </citation>
    <scope>NUCLEOTIDE SEQUENCE [LARGE SCALE GENOMIC DNA]</scope>
</reference>
<comment type="caution">
    <text evidence="1">The sequence shown here is derived from an EMBL/GenBank/DDBJ whole genome shotgun (WGS) entry which is preliminary data.</text>
</comment>
<accession>A0A565BT74</accession>
<protein>
    <submittedName>
        <fullName evidence="1">Uncharacterized protein</fullName>
    </submittedName>
</protein>
<dbReference type="Proteomes" id="UP000489600">
    <property type="component" value="Unassembled WGS sequence"/>
</dbReference>
<dbReference type="AlphaFoldDB" id="A0A565BT74"/>
<proteinExistence type="predicted"/>